<dbReference type="OrthoDB" id="8907937at2"/>
<name>A0A016XJT2_9BURK</name>
<gene>
    <name evidence="2" type="ORF">AZ34_12640</name>
</gene>
<dbReference type="AlphaFoldDB" id="A0A016XJT2"/>
<feature type="transmembrane region" description="Helical" evidence="1">
    <location>
        <begin position="36"/>
        <end position="57"/>
    </location>
</feature>
<protein>
    <submittedName>
        <fullName evidence="2">Membrane protein</fullName>
    </submittedName>
</protein>
<proteinExistence type="predicted"/>
<keyword evidence="1" id="KW-0812">Transmembrane</keyword>
<evidence type="ECO:0000313" key="3">
    <source>
        <dbReference type="Proteomes" id="UP000023268"/>
    </source>
</evidence>
<dbReference type="RefSeq" id="WP_035608515.1">
    <property type="nucleotide sequence ID" value="NZ_JEMG01000001.1"/>
</dbReference>
<comment type="caution">
    <text evidence="2">The sequence shown here is derived from an EMBL/GenBank/DDBJ whole genome shotgun (WGS) entry which is preliminary data.</text>
</comment>
<organism evidence="2 3">
    <name type="scientific">Hylemonella gracilis str. Niagara R</name>
    <dbReference type="NCBI Taxonomy" id="1458275"/>
    <lineage>
        <taxon>Bacteria</taxon>
        <taxon>Pseudomonadati</taxon>
        <taxon>Pseudomonadota</taxon>
        <taxon>Betaproteobacteria</taxon>
        <taxon>Burkholderiales</taxon>
        <taxon>Comamonadaceae</taxon>
        <taxon>Hylemonella</taxon>
    </lineage>
</organism>
<dbReference type="eggNOG" id="ENOG5032VMH">
    <property type="taxonomic scope" value="Bacteria"/>
</dbReference>
<keyword evidence="1" id="KW-0472">Membrane</keyword>
<evidence type="ECO:0000313" key="2">
    <source>
        <dbReference type="EMBL" id="EYC51827.1"/>
    </source>
</evidence>
<dbReference type="EMBL" id="JEMG01000001">
    <property type="protein sequence ID" value="EYC51827.1"/>
    <property type="molecule type" value="Genomic_DNA"/>
</dbReference>
<dbReference type="Proteomes" id="UP000023268">
    <property type="component" value="Unassembled WGS sequence"/>
</dbReference>
<feature type="transmembrane region" description="Helical" evidence="1">
    <location>
        <begin position="69"/>
        <end position="90"/>
    </location>
</feature>
<evidence type="ECO:0000256" key="1">
    <source>
        <dbReference type="SAM" id="Phobius"/>
    </source>
</evidence>
<dbReference type="STRING" id="1458275.AZ34_12640"/>
<accession>A0A016XJT2</accession>
<keyword evidence="1" id="KW-1133">Transmembrane helix</keyword>
<feature type="transmembrane region" description="Helical" evidence="1">
    <location>
        <begin position="102"/>
        <end position="119"/>
    </location>
</feature>
<sequence length="121" mass="13325">MLEIIGELLIQLIGEAFVQLGLHSLAEPLNRPPNPWLAALGYFLFGAMLGGGSLWLFPGNLVPEPWRVANLIVTPLVVGAMIATMGAWRARRSLPVLRIDRFAYGYLFALALAIVRYFFAA</sequence>
<reference evidence="2 3" key="1">
    <citation type="submission" date="2014-02" db="EMBL/GenBank/DDBJ databases">
        <title>Draft Genome of Hylemonella gracilis isolated from the Niagara River.</title>
        <authorList>
            <person name="Pawlowski D.R."/>
            <person name="Koudelka G.B."/>
        </authorList>
    </citation>
    <scope>NUCLEOTIDE SEQUENCE [LARGE SCALE GENOMIC DNA]</scope>
    <source>
        <strain evidence="2 3">Niagara R</strain>
    </source>
</reference>